<dbReference type="Pfam" id="PF00698">
    <property type="entry name" value="Acyl_transf_1"/>
    <property type="match status" value="1"/>
</dbReference>
<dbReference type="GO" id="GO:0006633">
    <property type="term" value="P:fatty acid biosynthetic process"/>
    <property type="evidence" value="ECO:0007669"/>
    <property type="project" value="TreeGrafter"/>
</dbReference>
<dbReference type="Proteomes" id="UP000466931">
    <property type="component" value="Chromosome"/>
</dbReference>
<proteinExistence type="predicted"/>
<dbReference type="OrthoDB" id="3543921at2"/>
<protein>
    <recommendedName>
        <fullName evidence="1">[acyl-carrier-protein] S-malonyltransferase</fullName>
        <ecNumber evidence="1">2.3.1.39</ecNumber>
    </recommendedName>
</protein>
<organism evidence="5 6">
    <name type="scientific">Mycolicibacterium confluentis</name>
    <dbReference type="NCBI Taxonomy" id="28047"/>
    <lineage>
        <taxon>Bacteria</taxon>
        <taxon>Bacillati</taxon>
        <taxon>Actinomycetota</taxon>
        <taxon>Actinomycetes</taxon>
        <taxon>Mycobacteriales</taxon>
        <taxon>Mycobacteriaceae</taxon>
        <taxon>Mycolicibacterium</taxon>
    </lineage>
</organism>
<dbReference type="AlphaFoldDB" id="A0A7I7XRN9"/>
<keyword evidence="2" id="KW-0808">Transferase</keyword>
<dbReference type="Gene3D" id="3.40.366.10">
    <property type="entry name" value="Malonyl-Coenzyme A Acyl Carrier Protein, domain 2"/>
    <property type="match status" value="1"/>
</dbReference>
<evidence type="ECO:0000313" key="6">
    <source>
        <dbReference type="Proteomes" id="UP000466931"/>
    </source>
</evidence>
<sequence length="311" mass="32473">MSLAFLFPGQGAQHPNMLHELPASPSVAAVLQETGCQLTELDSEAALKSTTNVQIAMLVAGVASARALITDHGLTPQFVAGHSVGAFAAAVTAGVLTTAEALTVVSLRGRLMENACAQGVWGMAAVTGLPTRAAFELAHQISTNRDPIWVANINSATQTVFSGTGSALKTLADAARRAGAWDCERLDVAVASHCPAQADTARRMAAHLATLPRRTPTARYLTNTMGRATTSAEAVLDDLANAVAHPVRWYDATRLMGELGVTCAIETAPGHVLTRLMASAVPAVVAVSLEDDGLSNAARRVETILRDHGRR</sequence>
<dbReference type="InterPro" id="IPR014043">
    <property type="entry name" value="Acyl_transferase_dom"/>
</dbReference>
<evidence type="ECO:0000256" key="4">
    <source>
        <dbReference type="ARBA" id="ARBA00048462"/>
    </source>
</evidence>
<dbReference type="EC" id="2.3.1.39" evidence="1"/>
<evidence type="ECO:0000313" key="5">
    <source>
        <dbReference type="EMBL" id="BBZ31880.1"/>
    </source>
</evidence>
<dbReference type="RefSeq" id="WP_085155235.1">
    <property type="nucleotide sequence ID" value="NZ_AP022612.1"/>
</dbReference>
<comment type="catalytic activity">
    <reaction evidence="4">
        <text>holo-[ACP] + malonyl-CoA = malonyl-[ACP] + CoA</text>
        <dbReference type="Rhea" id="RHEA:41792"/>
        <dbReference type="Rhea" id="RHEA-COMP:9623"/>
        <dbReference type="Rhea" id="RHEA-COMP:9685"/>
        <dbReference type="ChEBI" id="CHEBI:57287"/>
        <dbReference type="ChEBI" id="CHEBI:57384"/>
        <dbReference type="ChEBI" id="CHEBI:64479"/>
        <dbReference type="ChEBI" id="CHEBI:78449"/>
        <dbReference type="EC" id="2.3.1.39"/>
    </reaction>
</comment>
<dbReference type="SUPFAM" id="SSF55048">
    <property type="entry name" value="Probable ACP-binding domain of malonyl-CoA ACP transacylase"/>
    <property type="match status" value="1"/>
</dbReference>
<dbReference type="InterPro" id="IPR016036">
    <property type="entry name" value="Malonyl_transacylase_ACP-bd"/>
</dbReference>
<reference evidence="5" key="2">
    <citation type="submission" date="2020-02" db="EMBL/GenBank/DDBJ databases">
        <authorList>
            <person name="Matsumoto Y."/>
            <person name="Motooka D."/>
            <person name="Nakamura S."/>
        </authorList>
    </citation>
    <scope>NUCLEOTIDE SEQUENCE</scope>
    <source>
        <strain evidence="5">JCM 13671</strain>
    </source>
</reference>
<reference evidence="5" key="1">
    <citation type="journal article" date="2019" name="Emerg. Microbes Infect.">
        <title>Comprehensive subspecies identification of 175 nontuberculous mycobacteria species based on 7547 genomic profiles.</title>
        <authorList>
            <person name="Matsumoto Y."/>
            <person name="Kinjo T."/>
            <person name="Motooka D."/>
            <person name="Nabeya D."/>
            <person name="Jung N."/>
            <person name="Uechi K."/>
            <person name="Horii T."/>
            <person name="Iida T."/>
            <person name="Fujita J."/>
            <person name="Nakamura S."/>
        </authorList>
    </citation>
    <scope>NUCLEOTIDE SEQUENCE [LARGE SCALE GENOMIC DNA]</scope>
    <source>
        <strain evidence="5">JCM 13671</strain>
    </source>
</reference>
<dbReference type="InterPro" id="IPR016035">
    <property type="entry name" value="Acyl_Trfase/lysoPLipase"/>
</dbReference>
<accession>A0A7I7XRN9</accession>
<keyword evidence="6" id="KW-1185">Reference proteome</keyword>
<dbReference type="InterPro" id="IPR001227">
    <property type="entry name" value="Ac_transferase_dom_sf"/>
</dbReference>
<evidence type="ECO:0000256" key="3">
    <source>
        <dbReference type="ARBA" id="ARBA00023315"/>
    </source>
</evidence>
<dbReference type="PANTHER" id="PTHR42681">
    <property type="entry name" value="MALONYL-COA-ACYL CARRIER PROTEIN TRANSACYLASE, MITOCHONDRIAL"/>
    <property type="match status" value="1"/>
</dbReference>
<dbReference type="GO" id="GO:0004314">
    <property type="term" value="F:[acyl-carrier-protein] S-malonyltransferase activity"/>
    <property type="evidence" value="ECO:0007669"/>
    <property type="project" value="UniProtKB-EC"/>
</dbReference>
<dbReference type="SMART" id="SM00827">
    <property type="entry name" value="PKS_AT"/>
    <property type="match status" value="1"/>
</dbReference>
<keyword evidence="3" id="KW-0012">Acyltransferase</keyword>
<evidence type="ECO:0000256" key="2">
    <source>
        <dbReference type="ARBA" id="ARBA00022679"/>
    </source>
</evidence>
<dbReference type="EMBL" id="AP022612">
    <property type="protein sequence ID" value="BBZ31880.1"/>
    <property type="molecule type" value="Genomic_DNA"/>
</dbReference>
<dbReference type="GO" id="GO:0005829">
    <property type="term" value="C:cytosol"/>
    <property type="evidence" value="ECO:0007669"/>
    <property type="project" value="TreeGrafter"/>
</dbReference>
<dbReference type="Gene3D" id="3.30.70.250">
    <property type="entry name" value="Malonyl-CoA ACP transacylase, ACP-binding"/>
    <property type="match status" value="1"/>
</dbReference>
<evidence type="ECO:0000256" key="1">
    <source>
        <dbReference type="ARBA" id="ARBA00013258"/>
    </source>
</evidence>
<dbReference type="PANTHER" id="PTHR42681:SF1">
    <property type="entry name" value="MALONYL-COA-ACYL CARRIER PROTEIN TRANSACYLASE, MITOCHONDRIAL"/>
    <property type="match status" value="1"/>
</dbReference>
<name>A0A7I7XRN9_9MYCO</name>
<dbReference type="InterPro" id="IPR050858">
    <property type="entry name" value="Mal-CoA-ACP_Trans/PKS_FabD"/>
</dbReference>
<gene>
    <name evidence="5" type="primary">mdcH</name>
    <name evidence="5" type="ORF">MCNF_04850</name>
</gene>
<dbReference type="SUPFAM" id="SSF52151">
    <property type="entry name" value="FabD/lysophospholipase-like"/>
    <property type="match status" value="1"/>
</dbReference>